<evidence type="ECO:0000256" key="4">
    <source>
        <dbReference type="PROSITE-ProRule" id="PRU00335"/>
    </source>
</evidence>
<keyword evidence="3" id="KW-0804">Transcription</keyword>
<dbReference type="InterPro" id="IPR036271">
    <property type="entry name" value="Tet_transcr_reg_TetR-rel_C_sf"/>
</dbReference>
<dbReference type="RefSeq" id="WP_011987581.1">
    <property type="nucleotide sequence ID" value="NC_009699.1"/>
</dbReference>
<dbReference type="InterPro" id="IPR001647">
    <property type="entry name" value="HTH_TetR"/>
</dbReference>
<evidence type="ECO:0000256" key="2">
    <source>
        <dbReference type="ARBA" id="ARBA00023125"/>
    </source>
</evidence>
<dbReference type="InterPro" id="IPR009057">
    <property type="entry name" value="Homeodomain-like_sf"/>
</dbReference>
<dbReference type="SUPFAM" id="SSF46689">
    <property type="entry name" value="Homeodomain-like"/>
    <property type="match status" value="1"/>
</dbReference>
<evidence type="ECO:0000256" key="3">
    <source>
        <dbReference type="ARBA" id="ARBA00023163"/>
    </source>
</evidence>
<dbReference type="EMBL" id="CP000728">
    <property type="protein sequence ID" value="ABS42514.1"/>
    <property type="molecule type" value="Genomic_DNA"/>
</dbReference>
<dbReference type="Pfam" id="PF00440">
    <property type="entry name" value="TetR_N"/>
    <property type="match status" value="1"/>
</dbReference>
<evidence type="ECO:0000313" key="6">
    <source>
        <dbReference type="EMBL" id="ABS42514.1"/>
    </source>
</evidence>
<dbReference type="InterPro" id="IPR041612">
    <property type="entry name" value="YfiR_C"/>
</dbReference>
<dbReference type="KEGG" id="cbf:CLI_0700"/>
<reference evidence="7" key="1">
    <citation type="submission" date="2007-06" db="EMBL/GenBank/DDBJ databases">
        <authorList>
            <person name="Brinkac L.M."/>
            <person name="Daugherty S."/>
            <person name="Dodson R.J."/>
            <person name="Madupu R."/>
            <person name="Brown J.L."/>
            <person name="Bruce D."/>
            <person name="Detter C."/>
            <person name="Munk C."/>
            <person name="Smith L.A."/>
            <person name="Smith T.J."/>
            <person name="White O."/>
            <person name="Brettin T.S."/>
        </authorList>
    </citation>
    <scope>NUCLEOTIDE SEQUENCE [LARGE SCALE GENOMIC DNA]</scope>
    <source>
        <strain evidence="7">Langeland / NCTC 10281 / Type F</strain>
    </source>
</reference>
<feature type="DNA-binding region" description="H-T-H motif" evidence="4">
    <location>
        <begin position="34"/>
        <end position="53"/>
    </location>
</feature>
<dbReference type="GO" id="GO:0003677">
    <property type="term" value="F:DNA binding"/>
    <property type="evidence" value="ECO:0007669"/>
    <property type="project" value="UniProtKB-UniRule"/>
</dbReference>
<organism evidence="6 7">
    <name type="scientific">Clostridium botulinum (strain Langeland / NCTC 10281 / Type F)</name>
    <dbReference type="NCBI Taxonomy" id="441772"/>
    <lineage>
        <taxon>Bacteria</taxon>
        <taxon>Bacillati</taxon>
        <taxon>Bacillota</taxon>
        <taxon>Clostridia</taxon>
        <taxon>Eubacteriales</taxon>
        <taxon>Clostridiaceae</taxon>
        <taxon>Clostridium</taxon>
    </lineage>
</organism>
<dbReference type="Proteomes" id="UP000002410">
    <property type="component" value="Chromosome"/>
</dbReference>
<dbReference type="SUPFAM" id="SSF48498">
    <property type="entry name" value="Tetracyclin repressor-like, C-terminal domain"/>
    <property type="match status" value="1"/>
</dbReference>
<protein>
    <submittedName>
        <fullName evidence="6">Transcriptional regulator, TetR family</fullName>
    </submittedName>
</protein>
<evidence type="ECO:0000256" key="1">
    <source>
        <dbReference type="ARBA" id="ARBA00023015"/>
    </source>
</evidence>
<keyword evidence="1" id="KW-0805">Transcription regulation</keyword>
<accession>A7GB24</accession>
<keyword evidence="2 4" id="KW-0238">DNA-binding</keyword>
<gene>
    <name evidence="6" type="ordered locus">CLI_0700</name>
</gene>
<dbReference type="PANTHER" id="PTHR47506:SF6">
    <property type="entry name" value="HTH-TYPE TRANSCRIPTIONAL REPRESSOR NEMR"/>
    <property type="match status" value="1"/>
</dbReference>
<dbReference type="PRINTS" id="PR00455">
    <property type="entry name" value="HTHTETR"/>
</dbReference>
<dbReference type="HOGENOM" id="CLU_069356_15_12_9"/>
<dbReference type="Pfam" id="PF17922">
    <property type="entry name" value="TetR_C_17"/>
    <property type="match status" value="1"/>
</dbReference>
<feature type="domain" description="HTH tetR-type" evidence="5">
    <location>
        <begin position="11"/>
        <end position="71"/>
    </location>
</feature>
<dbReference type="Gene3D" id="1.10.10.60">
    <property type="entry name" value="Homeodomain-like"/>
    <property type="match status" value="1"/>
</dbReference>
<name>A7GB24_CLOBL</name>
<evidence type="ECO:0000259" key="5">
    <source>
        <dbReference type="PROSITE" id="PS50977"/>
    </source>
</evidence>
<evidence type="ECO:0000313" key="7">
    <source>
        <dbReference type="Proteomes" id="UP000002410"/>
    </source>
</evidence>
<dbReference type="PROSITE" id="PS50977">
    <property type="entry name" value="HTH_TETR_2"/>
    <property type="match status" value="1"/>
</dbReference>
<dbReference type="PANTHER" id="PTHR47506">
    <property type="entry name" value="TRANSCRIPTIONAL REGULATORY PROTEIN"/>
    <property type="match status" value="1"/>
</dbReference>
<dbReference type="Gene3D" id="1.10.357.10">
    <property type="entry name" value="Tetracycline Repressor, domain 2"/>
    <property type="match status" value="1"/>
</dbReference>
<dbReference type="AlphaFoldDB" id="A7GB24"/>
<sequence>MSPKVSKNYKYEKRKELLNSARNVFVKNGYLRTSMQDIMDEAKISRGALYSYFKNIDDIFLEVLKLDDCEDIKSLDFSDNENIWNQLMIWIEDMLDNICEIDRTLTLAKTEFFISLNYKNHKDKFTYIKDRHNRLEKKIENIIEAGIERKEFYPQMCINSIAIYFISFFDGLMLNRFNLDMDRDKLEKQVNIFKYSLEKILGLKKQKLYHKNLDSVK</sequence>
<proteinExistence type="predicted"/>